<proteinExistence type="predicted"/>
<evidence type="ECO:0000256" key="6">
    <source>
        <dbReference type="ARBA" id="ARBA00023136"/>
    </source>
</evidence>
<dbReference type="GO" id="GO:0016117">
    <property type="term" value="P:carotenoid biosynthetic process"/>
    <property type="evidence" value="ECO:0007669"/>
    <property type="project" value="UniProtKB-KW"/>
</dbReference>
<comment type="subcellular location">
    <subcellularLocation>
        <location evidence="1">Membrane</location>
        <topology evidence="1">Multi-pass membrane protein</topology>
    </subcellularLocation>
</comment>
<gene>
    <name evidence="10" type="ORF">UW63_C0013G0011</name>
</gene>
<feature type="transmembrane region" description="Helical" evidence="8">
    <location>
        <begin position="74"/>
        <end position="95"/>
    </location>
</feature>
<keyword evidence="6 8" id="KW-0472">Membrane</keyword>
<evidence type="ECO:0000256" key="1">
    <source>
        <dbReference type="ARBA" id="ARBA00004141"/>
    </source>
</evidence>
<keyword evidence="3 8" id="KW-0812">Transmembrane</keyword>
<dbReference type="GO" id="GO:0016020">
    <property type="term" value="C:membrane"/>
    <property type="evidence" value="ECO:0007669"/>
    <property type="project" value="UniProtKB-SubCell"/>
</dbReference>
<feature type="transmembrane region" description="Helical" evidence="8">
    <location>
        <begin position="122"/>
        <end position="140"/>
    </location>
</feature>
<keyword evidence="7" id="KW-0413">Isomerase</keyword>
<accession>A0A0G1JJM3</accession>
<dbReference type="GO" id="GO:0016872">
    <property type="term" value="F:intramolecular lyase activity"/>
    <property type="evidence" value="ECO:0007669"/>
    <property type="project" value="InterPro"/>
</dbReference>
<dbReference type="EMBL" id="LCJB01000013">
    <property type="protein sequence ID" value="KKT71570.1"/>
    <property type="molecule type" value="Genomic_DNA"/>
</dbReference>
<comment type="pathway">
    <text evidence="2">Carotenoid biosynthesis.</text>
</comment>
<dbReference type="Proteomes" id="UP000034154">
    <property type="component" value="Unassembled WGS sequence"/>
</dbReference>
<evidence type="ECO:0000256" key="4">
    <source>
        <dbReference type="ARBA" id="ARBA00022746"/>
    </source>
</evidence>
<evidence type="ECO:0000259" key="9">
    <source>
        <dbReference type="Pfam" id="PF18916"/>
    </source>
</evidence>
<dbReference type="Pfam" id="PF18916">
    <property type="entry name" value="Lycopene_cyc"/>
    <property type="match status" value="1"/>
</dbReference>
<organism evidence="10 11">
    <name type="scientific">Candidatus Uhrbacteria bacterium GW2011_GWF2_44_350</name>
    <dbReference type="NCBI Taxonomy" id="1619000"/>
    <lineage>
        <taxon>Bacteria</taxon>
        <taxon>Candidatus Uhriibacteriota</taxon>
    </lineage>
</organism>
<evidence type="ECO:0000256" key="7">
    <source>
        <dbReference type="ARBA" id="ARBA00023235"/>
    </source>
</evidence>
<evidence type="ECO:0000256" key="2">
    <source>
        <dbReference type="ARBA" id="ARBA00004829"/>
    </source>
</evidence>
<keyword evidence="4" id="KW-0125">Carotenoid biosynthesis</keyword>
<protein>
    <recommendedName>
        <fullName evidence="9">Lycopene cyclase domain-containing protein</fullName>
    </recommendedName>
</protein>
<evidence type="ECO:0000313" key="11">
    <source>
        <dbReference type="Proteomes" id="UP000034154"/>
    </source>
</evidence>
<feature type="transmembrane region" description="Helical" evidence="8">
    <location>
        <begin position="175"/>
        <end position="192"/>
    </location>
</feature>
<evidence type="ECO:0000256" key="8">
    <source>
        <dbReference type="SAM" id="Phobius"/>
    </source>
</evidence>
<name>A0A0G1JJM3_9BACT</name>
<dbReference type="AlphaFoldDB" id="A0A0G1JJM3"/>
<sequence>MSLAGLILTPAILMVAAVDYRAGGILANGFIGIEDLIFAFSMTGVAAVAYEILIGRRLVPFRRKHFGGRHPLNWLATLIIIIGAWALISLTALFLFPINSSYAFMVGGLLIITYIIADRHDLLLDAIFSGLFLALLVFGLEQVFFVQLFPETAASFWQSERLSGFLLGGLPIEELIWIAIVGLSVGPAYEFVKHYKVKS</sequence>
<feature type="domain" description="Lycopene cyclase" evidence="9">
    <location>
        <begin position="99"/>
        <end position="191"/>
    </location>
</feature>
<comment type="caution">
    <text evidence="10">The sequence shown here is derived from an EMBL/GenBank/DDBJ whole genome shotgun (WGS) entry which is preliminary data.</text>
</comment>
<evidence type="ECO:0000313" key="10">
    <source>
        <dbReference type="EMBL" id="KKT71570.1"/>
    </source>
</evidence>
<dbReference type="InterPro" id="IPR017825">
    <property type="entry name" value="Lycopene_cyclase_dom"/>
</dbReference>
<dbReference type="GO" id="GO:0045436">
    <property type="term" value="F:lycopene beta cyclase activity"/>
    <property type="evidence" value="ECO:0007669"/>
    <property type="project" value="UniProtKB-ARBA"/>
</dbReference>
<reference evidence="10 11" key="1">
    <citation type="journal article" date="2015" name="Nature">
        <title>rRNA introns, odd ribosomes, and small enigmatic genomes across a large radiation of phyla.</title>
        <authorList>
            <person name="Brown C.T."/>
            <person name="Hug L.A."/>
            <person name="Thomas B.C."/>
            <person name="Sharon I."/>
            <person name="Castelle C.J."/>
            <person name="Singh A."/>
            <person name="Wilkins M.J."/>
            <person name="Williams K.H."/>
            <person name="Banfield J.F."/>
        </authorList>
    </citation>
    <scope>NUCLEOTIDE SEQUENCE [LARGE SCALE GENOMIC DNA]</scope>
</reference>
<keyword evidence="5 8" id="KW-1133">Transmembrane helix</keyword>
<evidence type="ECO:0000256" key="3">
    <source>
        <dbReference type="ARBA" id="ARBA00022692"/>
    </source>
</evidence>
<feature type="transmembrane region" description="Helical" evidence="8">
    <location>
        <begin position="101"/>
        <end position="117"/>
    </location>
</feature>
<evidence type="ECO:0000256" key="5">
    <source>
        <dbReference type="ARBA" id="ARBA00022989"/>
    </source>
</evidence>
<feature type="transmembrane region" description="Helical" evidence="8">
    <location>
        <begin position="36"/>
        <end position="53"/>
    </location>
</feature>